<dbReference type="GO" id="GO:0005789">
    <property type="term" value="C:endoplasmic reticulum membrane"/>
    <property type="evidence" value="ECO:0007669"/>
    <property type="project" value="UniProtKB-SubCell"/>
</dbReference>
<evidence type="ECO:0000313" key="14">
    <source>
        <dbReference type="RefSeq" id="XP_016900625.1"/>
    </source>
</evidence>
<evidence type="ECO:0000256" key="6">
    <source>
        <dbReference type="ARBA" id="ARBA00023136"/>
    </source>
</evidence>
<protein>
    <submittedName>
        <fullName evidence="12 13">Uncharacterized protein LOC103490643 isoform X1</fullName>
    </submittedName>
</protein>
<dbReference type="GO" id="GO:0009734">
    <property type="term" value="P:auxin-activated signaling pathway"/>
    <property type="evidence" value="ECO:0007669"/>
    <property type="project" value="UniProtKB-KW"/>
</dbReference>
<dbReference type="RefSeq" id="XP_016900623.1">
    <property type="nucleotide sequence ID" value="XM_017045134.1"/>
</dbReference>
<evidence type="ECO:0000256" key="4">
    <source>
        <dbReference type="ARBA" id="ARBA00022824"/>
    </source>
</evidence>
<feature type="transmembrane region" description="Helical" evidence="10">
    <location>
        <begin position="415"/>
        <end position="436"/>
    </location>
</feature>
<evidence type="ECO:0000256" key="10">
    <source>
        <dbReference type="SAM" id="Phobius"/>
    </source>
</evidence>
<keyword evidence="7" id="KW-0927">Auxin signaling pathway</keyword>
<evidence type="ECO:0000313" key="12">
    <source>
        <dbReference type="RefSeq" id="XP_016900622.1"/>
    </source>
</evidence>
<dbReference type="GO" id="GO:0080162">
    <property type="term" value="P:endoplasmic reticulum to cytosol auxin transport"/>
    <property type="evidence" value="ECO:0007669"/>
    <property type="project" value="InterPro"/>
</dbReference>
<organism evidence="11 13">
    <name type="scientific">Cucumis melo</name>
    <name type="common">Muskmelon</name>
    <dbReference type="NCBI Taxonomy" id="3656"/>
    <lineage>
        <taxon>Eukaryota</taxon>
        <taxon>Viridiplantae</taxon>
        <taxon>Streptophyta</taxon>
        <taxon>Embryophyta</taxon>
        <taxon>Tracheophyta</taxon>
        <taxon>Spermatophyta</taxon>
        <taxon>Magnoliopsida</taxon>
        <taxon>eudicotyledons</taxon>
        <taxon>Gunneridae</taxon>
        <taxon>Pentapetalae</taxon>
        <taxon>rosids</taxon>
        <taxon>fabids</taxon>
        <taxon>Cucurbitales</taxon>
        <taxon>Cucurbitaceae</taxon>
        <taxon>Benincaseae</taxon>
        <taxon>Cucumis</taxon>
    </lineage>
</organism>
<comment type="subcellular location">
    <subcellularLocation>
        <location evidence="1">Endoplasmic reticulum membrane</location>
        <topology evidence="1">Multi-pass membrane protein</topology>
    </subcellularLocation>
</comment>
<evidence type="ECO:0000256" key="7">
    <source>
        <dbReference type="ARBA" id="ARBA00023294"/>
    </source>
</evidence>
<evidence type="ECO:0000256" key="3">
    <source>
        <dbReference type="ARBA" id="ARBA00022692"/>
    </source>
</evidence>
<reference evidence="12 13" key="1">
    <citation type="submission" date="2025-04" db="UniProtKB">
        <authorList>
            <consortium name="RefSeq"/>
        </authorList>
    </citation>
    <scope>IDENTIFICATION</scope>
</reference>
<keyword evidence="11" id="KW-1185">Reference proteome</keyword>
<dbReference type="RefSeq" id="XP_016900625.1">
    <property type="nucleotide sequence ID" value="XM_017045136.1"/>
</dbReference>
<dbReference type="PANTHER" id="PTHR31651:SF3">
    <property type="entry name" value="PROTEIN PIN-LIKES 7"/>
    <property type="match status" value="1"/>
</dbReference>
<dbReference type="InterPro" id="IPR045033">
    <property type="entry name" value="PILS1/3/4/5/7"/>
</dbReference>
<keyword evidence="3 10" id="KW-0812">Transmembrane</keyword>
<name>A0A1S4DXC1_CUCME</name>
<feature type="transmembrane region" description="Helical" evidence="10">
    <location>
        <begin position="70"/>
        <end position="94"/>
    </location>
</feature>
<feature type="transmembrane region" description="Helical" evidence="10">
    <location>
        <begin position="382"/>
        <end position="403"/>
    </location>
</feature>
<feature type="transmembrane region" description="Helical" evidence="10">
    <location>
        <begin position="15"/>
        <end position="34"/>
    </location>
</feature>
<accession>A0A1S4DXC1</accession>
<gene>
    <name evidence="12 13 14" type="primary">LOC103490643</name>
</gene>
<evidence type="ECO:0000256" key="1">
    <source>
        <dbReference type="ARBA" id="ARBA00004477"/>
    </source>
</evidence>
<keyword evidence="5 10" id="KW-1133">Transmembrane helix</keyword>
<proteinExistence type="inferred from homology"/>
<keyword evidence="2" id="KW-0813">Transport</keyword>
<feature type="transmembrane region" description="Helical" evidence="10">
    <location>
        <begin position="147"/>
        <end position="168"/>
    </location>
</feature>
<feature type="transmembrane region" description="Helical" evidence="10">
    <location>
        <begin position="46"/>
        <end position="64"/>
    </location>
</feature>
<comment type="function">
    <text evidence="8">Involved in cellular auxin homeostasis by regulating auxin metabolism. Regulates intracellular auxin accumulation at the endoplasmic reticulum and thus auxin availability for nuclear auxin signaling.</text>
</comment>
<evidence type="ECO:0000313" key="11">
    <source>
        <dbReference type="Proteomes" id="UP001652600"/>
    </source>
</evidence>
<dbReference type="OrthoDB" id="191139at2759"/>
<evidence type="ECO:0000256" key="8">
    <source>
        <dbReference type="ARBA" id="ARBA00025100"/>
    </source>
</evidence>
<evidence type="ECO:0000256" key="9">
    <source>
        <dbReference type="ARBA" id="ARBA00025752"/>
    </source>
</evidence>
<feature type="transmembrane region" description="Helical" evidence="10">
    <location>
        <begin position="106"/>
        <end position="127"/>
    </location>
</feature>
<evidence type="ECO:0000256" key="2">
    <source>
        <dbReference type="ARBA" id="ARBA00022448"/>
    </source>
</evidence>
<dbReference type="PANTHER" id="PTHR31651">
    <property type="match status" value="1"/>
</dbReference>
<sequence length="438" mass="47968">MGLLSLLEVASMPNIQLLLISLLGAFLATDYCNVLPPHATSSLNKIVFTVFTPCLMFANLSKTVTFQDIISWWFMPVNIGFTFLFGGILGWMIVKVFKPKPYLEGLIVASSATGNLGNLLLIIIPAICGDVGNPFGNQDTCTSRGLSYASFSMALGGFYIWTYSYHVVKTSSLRLKQLQELGAVPVPHDSQLHTHLLPQKPDQDSYHHILPSTNNTLKSDQISQIESQLLEGTGGSVVPILEKQYSDDGISVKGRSLIILGKLQHLFRSIVKELMEPPTLGAMVGFVFGAVTWLRHLVIGESAPLRVVQDAVKLLGDGTIPSTTLILGANLRQGIQSSQSVKPVIILALIVSRYIVLPAIGISIVKAAWWLGFLPPDPMYHFLLMVQYTLPPAMSIGIMTQLFGVGQQECSVIMFWTYSAAPLALALWYALFMWILST</sequence>
<dbReference type="Proteomes" id="UP001652600">
    <property type="component" value="Chromosome 6"/>
</dbReference>
<dbReference type="GeneID" id="103490643"/>
<evidence type="ECO:0000256" key="5">
    <source>
        <dbReference type="ARBA" id="ARBA00022989"/>
    </source>
</evidence>
<dbReference type="Pfam" id="PF03547">
    <property type="entry name" value="Mem_trans"/>
    <property type="match status" value="1"/>
</dbReference>
<dbReference type="AlphaFoldDB" id="A0A1S4DXC1"/>
<evidence type="ECO:0000313" key="13">
    <source>
        <dbReference type="RefSeq" id="XP_016900623.1"/>
    </source>
</evidence>
<dbReference type="RefSeq" id="XP_016900622.1">
    <property type="nucleotide sequence ID" value="XM_017045133.1"/>
</dbReference>
<keyword evidence="4" id="KW-0256">Endoplasmic reticulum</keyword>
<dbReference type="InterPro" id="IPR004776">
    <property type="entry name" value="Mem_transp_PIN-like"/>
</dbReference>
<keyword evidence="6 10" id="KW-0472">Membrane</keyword>
<comment type="similarity">
    <text evidence="9">Belongs to the auxin efflux carrier (TC 2.A.69.2) family.</text>
</comment>
<feature type="transmembrane region" description="Helical" evidence="10">
    <location>
        <begin position="344"/>
        <end position="370"/>
    </location>
</feature>